<gene>
    <name evidence="3" type="ordered locus">M5M_01085</name>
</gene>
<reference evidence="3 4" key="1">
    <citation type="journal article" date="2013" name="Genome Announc.">
        <title>Complete genome sequence of Simiduia agarivorans SA1(T), a marine bacterium able to degrade a variety of polysaccharides.</title>
        <authorList>
            <person name="Lin S.Y."/>
            <person name="Shieh W.Y."/>
            <person name="Chen J.S."/>
            <person name="Tang S.L."/>
        </authorList>
    </citation>
    <scope>NUCLEOTIDE SEQUENCE [LARGE SCALE GENOMIC DNA]</scope>
    <source>
        <strain evidence="4">DSM 21679 / JCM 13881 / BCRC 17597 / SA1</strain>
    </source>
</reference>
<keyword evidence="1" id="KW-1133">Transmembrane helix</keyword>
<sequence length="289" mass="31188">MLKLRFKNNKHNAVWLVEPKVTIGKAAKNDLVVDDADVAEFHAEILVDHEQLTLKVVDAASPVSVNGTQVTSEQPLSVNDVLVVGRAQLQVVDPKQEPKAAPTLVRAEATGWSLKANHPALSSKVFNLGVNTVVGRANDCDIVLAAAHLSRRHAQLTVKDGLLYVKDLGSANGTFVNGSQVNEARVKRGDELRFDTLSFGVMGPADDLDKTTVREMPKKVAGQKPAAAAANKAPRKPDLKFREELKASMASSAEPQVEDKPRSSAFTGLSVLVLVLAGVGYWAWQQGWF</sequence>
<dbReference type="Pfam" id="PF00498">
    <property type="entry name" value="FHA"/>
    <property type="match status" value="1"/>
</dbReference>
<dbReference type="eggNOG" id="COG1716">
    <property type="taxonomic scope" value="Bacteria"/>
</dbReference>
<dbReference type="InterPro" id="IPR050923">
    <property type="entry name" value="Cell_Proc_Reg/RNA_Proc"/>
</dbReference>
<dbReference type="Proteomes" id="UP000000466">
    <property type="component" value="Chromosome"/>
</dbReference>
<dbReference type="SMART" id="SM00240">
    <property type="entry name" value="FHA"/>
    <property type="match status" value="2"/>
</dbReference>
<keyword evidence="1" id="KW-0472">Membrane</keyword>
<dbReference type="STRING" id="1117647.M5M_01085"/>
<evidence type="ECO:0000313" key="4">
    <source>
        <dbReference type="Proteomes" id="UP000000466"/>
    </source>
</evidence>
<accession>K4KHK6</accession>
<feature type="domain" description="FHA" evidence="2">
    <location>
        <begin position="132"/>
        <end position="181"/>
    </location>
</feature>
<feature type="domain" description="FHA" evidence="2">
    <location>
        <begin position="21"/>
        <end position="75"/>
    </location>
</feature>
<proteinExistence type="predicted"/>
<dbReference type="AlphaFoldDB" id="K4KHK6"/>
<dbReference type="RefSeq" id="WP_015045621.1">
    <property type="nucleotide sequence ID" value="NC_018868.3"/>
</dbReference>
<dbReference type="HOGENOM" id="CLU_071267_0_0_6"/>
<dbReference type="InterPro" id="IPR008984">
    <property type="entry name" value="SMAD_FHA_dom_sf"/>
</dbReference>
<dbReference type="KEGG" id="saga:M5M_01085"/>
<dbReference type="EMBL" id="CP003746">
    <property type="protein sequence ID" value="AFU97448.1"/>
    <property type="molecule type" value="Genomic_DNA"/>
</dbReference>
<dbReference type="PROSITE" id="PS50006">
    <property type="entry name" value="FHA_DOMAIN"/>
    <property type="match status" value="2"/>
</dbReference>
<evidence type="ECO:0000313" key="3">
    <source>
        <dbReference type="EMBL" id="AFU97448.1"/>
    </source>
</evidence>
<dbReference type="OrthoDB" id="9815482at2"/>
<dbReference type="Gene3D" id="2.60.200.20">
    <property type="match status" value="2"/>
</dbReference>
<dbReference type="CDD" id="cd00060">
    <property type="entry name" value="FHA"/>
    <property type="match status" value="2"/>
</dbReference>
<dbReference type="Pfam" id="PF16697">
    <property type="entry name" value="Yop-YscD_cpl"/>
    <property type="match status" value="1"/>
</dbReference>
<organism evidence="3 4">
    <name type="scientific">Simiduia agarivorans (strain DSM 21679 / JCM 13881 / BCRC 17597 / SA1)</name>
    <dbReference type="NCBI Taxonomy" id="1117647"/>
    <lineage>
        <taxon>Bacteria</taxon>
        <taxon>Pseudomonadati</taxon>
        <taxon>Pseudomonadota</taxon>
        <taxon>Gammaproteobacteria</taxon>
        <taxon>Cellvibrionales</taxon>
        <taxon>Cellvibrionaceae</taxon>
        <taxon>Simiduia</taxon>
    </lineage>
</organism>
<evidence type="ECO:0000256" key="1">
    <source>
        <dbReference type="SAM" id="Phobius"/>
    </source>
</evidence>
<dbReference type="InterPro" id="IPR000253">
    <property type="entry name" value="FHA_dom"/>
</dbReference>
<feature type="transmembrane region" description="Helical" evidence="1">
    <location>
        <begin position="265"/>
        <end position="284"/>
    </location>
</feature>
<evidence type="ECO:0000259" key="2">
    <source>
        <dbReference type="PROSITE" id="PS50006"/>
    </source>
</evidence>
<keyword evidence="1" id="KW-0812">Transmembrane</keyword>
<keyword evidence="4" id="KW-1185">Reference proteome</keyword>
<dbReference type="InterPro" id="IPR032030">
    <property type="entry name" value="YscD_cytoplasmic_dom"/>
</dbReference>
<dbReference type="SUPFAM" id="SSF49879">
    <property type="entry name" value="SMAD/FHA domain"/>
    <property type="match status" value="2"/>
</dbReference>
<protein>
    <submittedName>
        <fullName evidence="3">FHA domain-containing protein</fullName>
    </submittedName>
</protein>
<dbReference type="PANTHER" id="PTHR23308">
    <property type="entry name" value="NUCLEAR INHIBITOR OF PROTEIN PHOSPHATASE-1"/>
    <property type="match status" value="1"/>
</dbReference>
<name>K4KHK6_SIMAS</name>